<name>A0A383AB48_9ZZZZ</name>
<sequence length="186" mass="20817">MRSWPFALLFLLSGGVLLHGQDLFNNDDDDFGAKTKVSLLVEDASAKAGTTVYAGLHLKMPEGWHTYWKNPGDSGEATKVIWTLPDGITAGEIKWPVPERVEAFDQFTYAYHHEVLLIVPLQLAKDVKSGEYELKGTVTWLECEETCLPGEKEVSTKLVVGVEKRLGQHAELFAKWRGHWSDSEAM</sequence>
<dbReference type="EMBL" id="UINC01190613">
    <property type="protein sequence ID" value="SVE04861.1"/>
    <property type="molecule type" value="Genomic_DNA"/>
</dbReference>
<gene>
    <name evidence="2" type="ORF">METZ01_LOCUS457715</name>
</gene>
<feature type="non-terminal residue" evidence="2">
    <location>
        <position position="186"/>
    </location>
</feature>
<evidence type="ECO:0000313" key="2">
    <source>
        <dbReference type="EMBL" id="SVE04861.1"/>
    </source>
</evidence>
<proteinExistence type="predicted"/>
<feature type="domain" description="Thiol:disulfide interchange protein DsbD N-terminal" evidence="1">
    <location>
        <begin position="45"/>
        <end position="156"/>
    </location>
</feature>
<dbReference type="AlphaFoldDB" id="A0A383AB48"/>
<reference evidence="2" key="1">
    <citation type="submission" date="2018-05" db="EMBL/GenBank/DDBJ databases">
        <authorList>
            <person name="Lanie J.A."/>
            <person name="Ng W.-L."/>
            <person name="Kazmierczak K.M."/>
            <person name="Andrzejewski T.M."/>
            <person name="Davidsen T.M."/>
            <person name="Wayne K.J."/>
            <person name="Tettelin H."/>
            <person name="Glass J.I."/>
            <person name="Rusch D."/>
            <person name="Podicherti R."/>
            <person name="Tsui H.-C.T."/>
            <person name="Winkler M.E."/>
        </authorList>
    </citation>
    <scope>NUCLEOTIDE SEQUENCE</scope>
</reference>
<organism evidence="2">
    <name type="scientific">marine metagenome</name>
    <dbReference type="NCBI Taxonomy" id="408172"/>
    <lineage>
        <taxon>unclassified sequences</taxon>
        <taxon>metagenomes</taxon>
        <taxon>ecological metagenomes</taxon>
    </lineage>
</organism>
<protein>
    <recommendedName>
        <fullName evidence="1">Thiol:disulfide interchange protein DsbD N-terminal domain-containing protein</fullName>
    </recommendedName>
</protein>
<dbReference type="InterPro" id="IPR028250">
    <property type="entry name" value="DsbDN"/>
</dbReference>
<dbReference type="Pfam" id="PF11412">
    <property type="entry name" value="DsbD_N"/>
    <property type="match status" value="1"/>
</dbReference>
<evidence type="ECO:0000259" key="1">
    <source>
        <dbReference type="Pfam" id="PF11412"/>
    </source>
</evidence>
<accession>A0A383AB48</accession>